<comment type="caution">
    <text evidence="3">The sequence shown here is derived from an EMBL/GenBank/DDBJ whole genome shotgun (WGS) entry which is preliminary data.</text>
</comment>
<accession>A0A0F9K8C8</accession>
<protein>
    <recommendedName>
        <fullName evidence="4">Peptidase M16 C-terminal domain-containing protein</fullName>
    </recommendedName>
</protein>
<feature type="domain" description="Peptidase M16 N-terminal" evidence="1">
    <location>
        <begin position="38"/>
        <end position="180"/>
    </location>
</feature>
<dbReference type="PANTHER" id="PTHR11851:SF224">
    <property type="entry name" value="PROCESSING PROTEASE"/>
    <property type="match status" value="1"/>
</dbReference>
<dbReference type="InterPro" id="IPR011249">
    <property type="entry name" value="Metalloenz_LuxS/M16"/>
</dbReference>
<organism evidence="3">
    <name type="scientific">marine sediment metagenome</name>
    <dbReference type="NCBI Taxonomy" id="412755"/>
    <lineage>
        <taxon>unclassified sequences</taxon>
        <taxon>metagenomes</taxon>
        <taxon>ecological metagenomes</taxon>
    </lineage>
</organism>
<evidence type="ECO:0000313" key="3">
    <source>
        <dbReference type="EMBL" id="KKM78384.1"/>
    </source>
</evidence>
<reference evidence="3" key="1">
    <citation type="journal article" date="2015" name="Nature">
        <title>Complex archaea that bridge the gap between prokaryotes and eukaryotes.</title>
        <authorList>
            <person name="Spang A."/>
            <person name="Saw J.H."/>
            <person name="Jorgensen S.L."/>
            <person name="Zaremba-Niedzwiedzka K."/>
            <person name="Martijn J."/>
            <person name="Lind A.E."/>
            <person name="van Eijk R."/>
            <person name="Schleper C."/>
            <person name="Guy L."/>
            <person name="Ettema T.J."/>
        </authorList>
    </citation>
    <scope>NUCLEOTIDE SEQUENCE</scope>
</reference>
<evidence type="ECO:0000259" key="2">
    <source>
        <dbReference type="Pfam" id="PF05193"/>
    </source>
</evidence>
<dbReference type="Pfam" id="PF00675">
    <property type="entry name" value="Peptidase_M16"/>
    <property type="match status" value="1"/>
</dbReference>
<dbReference type="PANTHER" id="PTHR11851">
    <property type="entry name" value="METALLOPROTEASE"/>
    <property type="match status" value="1"/>
</dbReference>
<dbReference type="InterPro" id="IPR011765">
    <property type="entry name" value="Pept_M16_N"/>
</dbReference>
<feature type="domain" description="Peptidase M16 C-terminal" evidence="2">
    <location>
        <begin position="187"/>
        <end position="360"/>
    </location>
</feature>
<dbReference type="InterPro" id="IPR050361">
    <property type="entry name" value="MPP/UQCRC_Complex"/>
</dbReference>
<dbReference type="Pfam" id="PF05193">
    <property type="entry name" value="Peptidase_M16_C"/>
    <property type="match status" value="1"/>
</dbReference>
<proteinExistence type="predicted"/>
<dbReference type="Gene3D" id="3.30.830.10">
    <property type="entry name" value="Metalloenzyme, LuxS/M16 peptidase-like"/>
    <property type="match status" value="2"/>
</dbReference>
<dbReference type="EMBL" id="LAZR01008498">
    <property type="protein sequence ID" value="KKM78384.1"/>
    <property type="molecule type" value="Genomic_DNA"/>
</dbReference>
<sequence length="438" mass="47125">MRLIYVVALTLLAAFPAQAEVNIQEVTSPGGLKAWLVEEHSIPFVALDVRFRGGASLDAPGKRGAINLMTGLLEEGAGELDARSFAREAEGLASSFRFGVDDDSLSVSARFLTENQDASVSLLKQALQNPRFDQDAIDRVRGQVLSGIRSSEKDPNDIARKKMDEMLYGAHPYGSSLDGTAESVTALTRDDLVAAHDAVMARDRIYIGAVGDITPEALGKLMDDLLGGLPATGTQMPPRASVTLSGDMTIVDFPTPQSVALFAQKGISQKDDDFFAATVMNQVLGGGSFESRLMDEVREKRGLTYGVYSYLVPMDLAETFQGSVSSANDRIGEAISVIQDEWAKMAAEGVTQQELDDAKTYITGSYPLRFDGNQTIAGILVGMQMLDLPIDYIATRNDKVEAVTLEDVKRVAAELLSPDQLSFVVVGQPEGLTTTKAE</sequence>
<dbReference type="InterPro" id="IPR007863">
    <property type="entry name" value="Peptidase_M16_C"/>
</dbReference>
<name>A0A0F9K8C8_9ZZZZ</name>
<gene>
    <name evidence="3" type="ORF">LCGC14_1360500</name>
</gene>
<dbReference type="GO" id="GO:0046872">
    <property type="term" value="F:metal ion binding"/>
    <property type="evidence" value="ECO:0007669"/>
    <property type="project" value="InterPro"/>
</dbReference>
<dbReference type="AlphaFoldDB" id="A0A0F9K8C8"/>
<evidence type="ECO:0008006" key="4">
    <source>
        <dbReference type="Google" id="ProtNLM"/>
    </source>
</evidence>
<evidence type="ECO:0000259" key="1">
    <source>
        <dbReference type="Pfam" id="PF00675"/>
    </source>
</evidence>
<dbReference type="SUPFAM" id="SSF63411">
    <property type="entry name" value="LuxS/MPP-like metallohydrolase"/>
    <property type="match status" value="2"/>
</dbReference>